<dbReference type="EMBL" id="JANBPK010001608">
    <property type="protein sequence ID" value="KAJ2921417.1"/>
    <property type="molecule type" value="Genomic_DNA"/>
</dbReference>
<gene>
    <name evidence="3" type="ORF">H1R20_g15676</name>
</gene>
<feature type="region of interest" description="Disordered" evidence="1">
    <location>
        <begin position="345"/>
        <end position="383"/>
    </location>
</feature>
<sequence>MRAEAPADVFKDVKMKSYIIAYQTRVKAAAMSDDRLEYLMTVSSRAFYANYSITLVAVGIQLFMALYGLSVFLETPKPQRKGRKRYIAASFVITALSSLTACLDMANYFQVLFESTSSLHWRELMQAFGENWKYLVSDTVIGLVIMIGDALLVYRCYIVCVEYWWVAILPMTTSLSALVLFFMSTYTGAEDDNYLKYSAASTFLTVSTNIIVTSFITFRLLRIRRALAMVLPSTDAHVFTGVIAILIESAAPLTIFGIIAAILQHLNGSQLHQSPGFLVCSYLFEGLFYSFCAISPQMIIFRVTTGRSFIKFPAIRDGVTNQIQFAHQTAESSFLRSTLNREFGRNRDPDVERGNASGGNHEPEVLHIAQEKRCDSDDMEKAY</sequence>
<organism evidence="3 4">
    <name type="scientific">Candolleomyces eurysporus</name>
    <dbReference type="NCBI Taxonomy" id="2828524"/>
    <lineage>
        <taxon>Eukaryota</taxon>
        <taxon>Fungi</taxon>
        <taxon>Dikarya</taxon>
        <taxon>Basidiomycota</taxon>
        <taxon>Agaricomycotina</taxon>
        <taxon>Agaricomycetes</taxon>
        <taxon>Agaricomycetidae</taxon>
        <taxon>Agaricales</taxon>
        <taxon>Agaricineae</taxon>
        <taxon>Psathyrellaceae</taxon>
        <taxon>Candolleomyces</taxon>
    </lineage>
</organism>
<proteinExistence type="predicted"/>
<name>A0A9W8IR33_9AGAR</name>
<evidence type="ECO:0000313" key="3">
    <source>
        <dbReference type="EMBL" id="KAJ2921417.1"/>
    </source>
</evidence>
<feature type="transmembrane region" description="Helical" evidence="2">
    <location>
        <begin position="197"/>
        <end position="218"/>
    </location>
</feature>
<reference evidence="3" key="1">
    <citation type="submission" date="2022-06" db="EMBL/GenBank/DDBJ databases">
        <title>Genome Sequence of Candolleomyces eurysporus.</title>
        <authorList>
            <person name="Buettner E."/>
        </authorList>
    </citation>
    <scope>NUCLEOTIDE SEQUENCE</scope>
    <source>
        <strain evidence="3">VTCC 930004</strain>
    </source>
</reference>
<keyword evidence="2" id="KW-1133">Transmembrane helix</keyword>
<evidence type="ECO:0000256" key="1">
    <source>
        <dbReference type="SAM" id="MobiDB-lite"/>
    </source>
</evidence>
<evidence type="ECO:0000313" key="4">
    <source>
        <dbReference type="Proteomes" id="UP001140091"/>
    </source>
</evidence>
<feature type="transmembrane region" description="Helical" evidence="2">
    <location>
        <begin position="132"/>
        <end position="154"/>
    </location>
</feature>
<dbReference type="OrthoDB" id="3351617at2759"/>
<accession>A0A9W8IR33</accession>
<feature type="non-terminal residue" evidence="3">
    <location>
        <position position="1"/>
    </location>
</feature>
<dbReference type="Proteomes" id="UP001140091">
    <property type="component" value="Unassembled WGS sequence"/>
</dbReference>
<keyword evidence="4" id="KW-1185">Reference proteome</keyword>
<feature type="transmembrane region" description="Helical" evidence="2">
    <location>
        <begin position="238"/>
        <end position="262"/>
    </location>
</feature>
<feature type="transmembrane region" description="Helical" evidence="2">
    <location>
        <begin position="282"/>
        <end position="301"/>
    </location>
</feature>
<evidence type="ECO:0000256" key="2">
    <source>
        <dbReference type="SAM" id="Phobius"/>
    </source>
</evidence>
<keyword evidence="2" id="KW-0472">Membrane</keyword>
<protein>
    <submittedName>
        <fullName evidence="3">Uncharacterized protein</fullName>
    </submittedName>
</protein>
<feature type="transmembrane region" description="Helical" evidence="2">
    <location>
        <begin position="163"/>
        <end position="185"/>
    </location>
</feature>
<feature type="transmembrane region" description="Helical" evidence="2">
    <location>
        <begin position="48"/>
        <end position="73"/>
    </location>
</feature>
<feature type="transmembrane region" description="Helical" evidence="2">
    <location>
        <begin position="85"/>
        <end position="112"/>
    </location>
</feature>
<dbReference type="AlphaFoldDB" id="A0A9W8IR33"/>
<feature type="compositionally biased region" description="Basic and acidic residues" evidence="1">
    <location>
        <begin position="361"/>
        <end position="383"/>
    </location>
</feature>
<comment type="caution">
    <text evidence="3">The sequence shown here is derived from an EMBL/GenBank/DDBJ whole genome shotgun (WGS) entry which is preliminary data.</text>
</comment>
<keyword evidence="2" id="KW-0812">Transmembrane</keyword>